<keyword evidence="3" id="KW-0808">Transferase</keyword>
<evidence type="ECO:0000256" key="5">
    <source>
        <dbReference type="ARBA" id="ARBA00022722"/>
    </source>
</evidence>
<dbReference type="InterPro" id="IPR050951">
    <property type="entry name" value="Retrovirus_Pol_polyprotein"/>
</dbReference>
<sequence>MGVEFSAKVIVIDSMSIDIILGMDTLEKWGVKIDCAQRIVHLAASDGQEVGISASSPSGHLHQMEARPTDGIRVVCDYSDVFPNELLGMPPDRDIEFLIELLPGTAPIAMRQYRMAPIEHEGVKKNIDELLAKGYIRPSFSPWAFPVLLVEKKDTDVKRMCVDYRALNKVTIKNKYPRPRIDDLFDQLQGACVFSKIDLRSGYHQLKIRPSDIPKTAFTTKYGFYEYTVMSFGLTNAPTYFMQLMNSVFMDYLDKFVVVFIDDILIYSKTEAEHEEHLRLVLQRLREHKLYAKFSKCEFWIDEVRFLGHIVSKGGIAVDPSKVSTVMNWKVPEIPKEVRGFLGLAGYYRRFIENFSRIAKPMTSLLEKDAEFKWTNAQQAAFDELKKRLTTAHVLTLSDQQKKFIVYCDASRDGLGCVLMQEGKVIAYASRQLRKHEVNYPTHDLELAAVVHALKIWRHYLFGQRCEIYTGHKSLKYIFTENELNMRQRRWLELIKDYDMEIHYHPGKANVVADALSRKSYANMALGFQMPHELCEEFERLSLGFLHHTTAAAFEAEPTLEQEIREHQKDDEKLQKIQELLKIGKAPHFREDEQGTLWYKNRICVPNVDSIRKLILSEAHETAYSIHPGSTKLYYDLKERFWWYPCRGRRVKAKYQRPAGLLQPLKVPEWKWEEITMDFIVGLPRTQKGYNSIWVVVDRLTKVAHFIPYDTSWDKCLPYAEFSYNNSYQASLKKSPFESLYGKRCRTPLFWNQTCEKQVFGLDIIQDAEQQRSYADVRRRDLSLKVSPMGGIRRFNMKRKLAPRYIGPFKILEKKGEVAYRPELPPRLSGVHDVFHLKKCLRVPEEQAPLEGLEEDLTYTEHPVKILDTSERSTRNKRSRCAVCSGVIIQRPRQHGNERMN</sequence>
<dbReference type="InterPro" id="IPR056924">
    <property type="entry name" value="SH3_Tf2-1"/>
</dbReference>
<keyword evidence="14" id="KW-0238">DNA-binding</keyword>
<dbReference type="GO" id="GO:0003887">
    <property type="term" value="F:DNA-directed DNA polymerase activity"/>
    <property type="evidence" value="ECO:0007669"/>
    <property type="project" value="UniProtKB-KW"/>
</dbReference>
<evidence type="ECO:0000256" key="4">
    <source>
        <dbReference type="ARBA" id="ARBA00022695"/>
    </source>
</evidence>
<keyword evidence="18" id="KW-1185">Reference proteome</keyword>
<accession>A0AAQ3TYT9</accession>
<reference evidence="17 18" key="1">
    <citation type="submission" date="2024-02" db="EMBL/GenBank/DDBJ databases">
        <title>High-quality chromosome-scale genome assembly of Pensacola bahiagrass (Paspalum notatum Flugge var. saurae).</title>
        <authorList>
            <person name="Vega J.M."/>
            <person name="Podio M."/>
            <person name="Orjuela J."/>
            <person name="Siena L.A."/>
            <person name="Pessino S.C."/>
            <person name="Combes M.C."/>
            <person name="Mariac C."/>
            <person name="Albertini E."/>
            <person name="Pupilli F."/>
            <person name="Ortiz J.P.A."/>
            <person name="Leblanc O."/>
        </authorList>
    </citation>
    <scope>NUCLEOTIDE SEQUENCE [LARGE SCALE GENOMIC DNA]</scope>
    <source>
        <strain evidence="17">R1</strain>
        <tissue evidence="17">Leaf</tissue>
    </source>
</reference>
<evidence type="ECO:0000256" key="12">
    <source>
        <dbReference type="ARBA" id="ARBA00022918"/>
    </source>
</evidence>
<keyword evidence="15" id="KW-0233">DNA recombination</keyword>
<keyword evidence="9" id="KW-0378">Hydrolase</keyword>
<keyword evidence="8" id="KW-0255">Endonuclease</keyword>
<proteinExistence type="predicted"/>
<dbReference type="InterPro" id="IPR043128">
    <property type="entry name" value="Rev_trsase/Diguanyl_cyclase"/>
</dbReference>
<evidence type="ECO:0000313" key="18">
    <source>
        <dbReference type="Proteomes" id="UP001341281"/>
    </source>
</evidence>
<dbReference type="Proteomes" id="UP001341281">
    <property type="component" value="Chromosome 06"/>
</dbReference>
<dbReference type="Pfam" id="PF08284">
    <property type="entry name" value="RVP_2"/>
    <property type="match status" value="1"/>
</dbReference>
<evidence type="ECO:0000256" key="6">
    <source>
        <dbReference type="ARBA" id="ARBA00022723"/>
    </source>
</evidence>
<name>A0AAQ3TYT9_PASNO</name>
<dbReference type="Gene3D" id="3.30.420.10">
    <property type="entry name" value="Ribonuclease H-like superfamily/Ribonuclease H"/>
    <property type="match status" value="2"/>
</dbReference>
<dbReference type="InterPro" id="IPR036397">
    <property type="entry name" value="RNaseH_sf"/>
</dbReference>
<keyword evidence="5" id="KW-0540">Nuclease</keyword>
<dbReference type="AlphaFoldDB" id="A0AAQ3TYT9"/>
<keyword evidence="10" id="KW-0460">Magnesium</keyword>
<dbReference type="CDD" id="cd09274">
    <property type="entry name" value="RNase_HI_RT_Ty3"/>
    <property type="match status" value="1"/>
</dbReference>
<evidence type="ECO:0000256" key="11">
    <source>
        <dbReference type="ARBA" id="ARBA00022908"/>
    </source>
</evidence>
<dbReference type="GO" id="GO:0003964">
    <property type="term" value="F:RNA-directed DNA polymerase activity"/>
    <property type="evidence" value="ECO:0007669"/>
    <property type="project" value="UniProtKB-KW"/>
</dbReference>
<dbReference type="Gene3D" id="3.10.10.10">
    <property type="entry name" value="HIV Type 1 Reverse Transcriptase, subunit A, domain 1"/>
    <property type="match status" value="1"/>
</dbReference>
<dbReference type="Pfam" id="PF17917">
    <property type="entry name" value="RT_RNaseH"/>
    <property type="match status" value="1"/>
</dbReference>
<dbReference type="FunFam" id="3.10.20.370:FF:000001">
    <property type="entry name" value="Retrovirus-related Pol polyprotein from transposon 17.6-like protein"/>
    <property type="match status" value="1"/>
</dbReference>
<dbReference type="SUPFAM" id="SSF53098">
    <property type="entry name" value="Ribonuclease H-like"/>
    <property type="match status" value="1"/>
</dbReference>
<dbReference type="InterPro" id="IPR021109">
    <property type="entry name" value="Peptidase_aspartic_dom_sf"/>
</dbReference>
<evidence type="ECO:0000256" key="1">
    <source>
        <dbReference type="ARBA" id="ARBA00012493"/>
    </source>
</evidence>
<dbReference type="FunFam" id="3.30.70.270:FF:000020">
    <property type="entry name" value="Transposon Tf2-6 polyprotein-like Protein"/>
    <property type="match status" value="1"/>
</dbReference>
<keyword evidence="2" id="KW-0645">Protease</keyword>
<dbReference type="EC" id="2.7.7.49" evidence="1"/>
<dbReference type="EMBL" id="CP144750">
    <property type="protein sequence ID" value="WVZ81174.1"/>
    <property type="molecule type" value="Genomic_DNA"/>
</dbReference>
<dbReference type="SUPFAM" id="SSF56672">
    <property type="entry name" value="DNA/RNA polymerases"/>
    <property type="match status" value="1"/>
</dbReference>
<keyword evidence="4" id="KW-0548">Nucleotidyltransferase</keyword>
<dbReference type="GO" id="GO:0046872">
    <property type="term" value="F:metal ion binding"/>
    <property type="evidence" value="ECO:0007669"/>
    <property type="project" value="UniProtKB-KW"/>
</dbReference>
<keyword evidence="7" id="KW-0064">Aspartyl protease</keyword>
<dbReference type="GO" id="GO:0003677">
    <property type="term" value="F:DNA binding"/>
    <property type="evidence" value="ECO:0007669"/>
    <property type="project" value="UniProtKB-KW"/>
</dbReference>
<organism evidence="17 18">
    <name type="scientific">Paspalum notatum var. saurae</name>
    <dbReference type="NCBI Taxonomy" id="547442"/>
    <lineage>
        <taxon>Eukaryota</taxon>
        <taxon>Viridiplantae</taxon>
        <taxon>Streptophyta</taxon>
        <taxon>Embryophyta</taxon>
        <taxon>Tracheophyta</taxon>
        <taxon>Spermatophyta</taxon>
        <taxon>Magnoliopsida</taxon>
        <taxon>Liliopsida</taxon>
        <taxon>Poales</taxon>
        <taxon>Poaceae</taxon>
        <taxon>PACMAD clade</taxon>
        <taxon>Panicoideae</taxon>
        <taxon>Andropogonodae</taxon>
        <taxon>Paspaleae</taxon>
        <taxon>Paspalinae</taxon>
        <taxon>Paspalum</taxon>
    </lineage>
</organism>
<protein>
    <recommendedName>
        <fullName evidence="1">RNA-directed DNA polymerase</fullName>
        <ecNumber evidence="1">2.7.7.49</ecNumber>
    </recommendedName>
</protein>
<evidence type="ECO:0000256" key="15">
    <source>
        <dbReference type="ARBA" id="ARBA00023172"/>
    </source>
</evidence>
<evidence type="ECO:0000256" key="13">
    <source>
        <dbReference type="ARBA" id="ARBA00022932"/>
    </source>
</evidence>
<dbReference type="Gene3D" id="2.40.70.10">
    <property type="entry name" value="Acid Proteases"/>
    <property type="match status" value="1"/>
</dbReference>
<dbReference type="Gene3D" id="3.30.70.270">
    <property type="match status" value="2"/>
</dbReference>
<dbReference type="InterPro" id="IPR041373">
    <property type="entry name" value="RT_RNaseH"/>
</dbReference>
<dbReference type="InterPro" id="IPR041588">
    <property type="entry name" value="Integrase_H2C2"/>
</dbReference>
<gene>
    <name evidence="17" type="ORF">U9M48_028585</name>
</gene>
<evidence type="ECO:0000256" key="14">
    <source>
        <dbReference type="ARBA" id="ARBA00023125"/>
    </source>
</evidence>
<dbReference type="GO" id="GO:0004190">
    <property type="term" value="F:aspartic-type endopeptidase activity"/>
    <property type="evidence" value="ECO:0007669"/>
    <property type="project" value="UniProtKB-KW"/>
</dbReference>
<dbReference type="GO" id="GO:0004519">
    <property type="term" value="F:endonuclease activity"/>
    <property type="evidence" value="ECO:0007669"/>
    <property type="project" value="UniProtKB-KW"/>
</dbReference>
<dbReference type="CDD" id="cd01647">
    <property type="entry name" value="RT_LTR"/>
    <property type="match status" value="1"/>
</dbReference>
<dbReference type="InterPro" id="IPR000477">
    <property type="entry name" value="RT_dom"/>
</dbReference>
<evidence type="ECO:0000256" key="8">
    <source>
        <dbReference type="ARBA" id="ARBA00022759"/>
    </source>
</evidence>
<evidence type="ECO:0000256" key="3">
    <source>
        <dbReference type="ARBA" id="ARBA00022679"/>
    </source>
</evidence>
<dbReference type="Pfam" id="PF00078">
    <property type="entry name" value="RVT_1"/>
    <property type="match status" value="1"/>
</dbReference>
<dbReference type="GO" id="GO:0006508">
    <property type="term" value="P:proteolysis"/>
    <property type="evidence" value="ECO:0007669"/>
    <property type="project" value="UniProtKB-KW"/>
</dbReference>
<keyword evidence="12" id="KW-0695">RNA-directed DNA polymerase</keyword>
<keyword evidence="13" id="KW-0239">DNA-directed DNA polymerase</keyword>
<evidence type="ECO:0000256" key="9">
    <source>
        <dbReference type="ARBA" id="ARBA00022801"/>
    </source>
</evidence>
<dbReference type="PANTHER" id="PTHR37984">
    <property type="entry name" value="PROTEIN CBG26694"/>
    <property type="match status" value="1"/>
</dbReference>
<keyword evidence="6" id="KW-0479">Metal-binding</keyword>
<evidence type="ECO:0000256" key="7">
    <source>
        <dbReference type="ARBA" id="ARBA00022750"/>
    </source>
</evidence>
<evidence type="ECO:0000313" key="17">
    <source>
        <dbReference type="EMBL" id="WVZ81174.1"/>
    </source>
</evidence>
<dbReference type="Gene3D" id="1.10.340.70">
    <property type="match status" value="1"/>
</dbReference>
<evidence type="ECO:0000256" key="10">
    <source>
        <dbReference type="ARBA" id="ARBA00022842"/>
    </source>
</evidence>
<dbReference type="GO" id="GO:0006310">
    <property type="term" value="P:DNA recombination"/>
    <property type="evidence" value="ECO:0007669"/>
    <property type="project" value="UniProtKB-KW"/>
</dbReference>
<dbReference type="Pfam" id="PF24626">
    <property type="entry name" value="SH3_Tf2-1"/>
    <property type="match status" value="1"/>
</dbReference>
<dbReference type="GO" id="GO:0015074">
    <property type="term" value="P:DNA integration"/>
    <property type="evidence" value="ECO:0007669"/>
    <property type="project" value="UniProtKB-KW"/>
</dbReference>
<dbReference type="PANTHER" id="PTHR37984:SF5">
    <property type="entry name" value="PROTEIN NYNRIN-LIKE"/>
    <property type="match status" value="1"/>
</dbReference>
<feature type="domain" description="Reverse transcriptase" evidence="16">
    <location>
        <begin position="131"/>
        <end position="311"/>
    </location>
</feature>
<dbReference type="InterPro" id="IPR012337">
    <property type="entry name" value="RNaseH-like_sf"/>
</dbReference>
<evidence type="ECO:0000259" key="16">
    <source>
        <dbReference type="PROSITE" id="PS50878"/>
    </source>
</evidence>
<dbReference type="Gene3D" id="3.10.20.370">
    <property type="match status" value="1"/>
</dbReference>
<dbReference type="PROSITE" id="PS50878">
    <property type="entry name" value="RT_POL"/>
    <property type="match status" value="1"/>
</dbReference>
<dbReference type="Pfam" id="PF17921">
    <property type="entry name" value="Integrase_H2C2"/>
    <property type="match status" value="1"/>
</dbReference>
<evidence type="ECO:0000256" key="2">
    <source>
        <dbReference type="ARBA" id="ARBA00022670"/>
    </source>
</evidence>
<dbReference type="InterPro" id="IPR043502">
    <property type="entry name" value="DNA/RNA_pol_sf"/>
</dbReference>
<keyword evidence="11" id="KW-0229">DNA integration</keyword>